<dbReference type="PANTHER" id="PTHR33312">
    <property type="entry name" value="MEMBRANE-ASSOCIATED KINASE REGULATOR 4-RELATED"/>
    <property type="match status" value="1"/>
</dbReference>
<name>A0ABD3DKZ4_9LAMI</name>
<proteinExistence type="predicted"/>
<evidence type="ECO:0008006" key="4">
    <source>
        <dbReference type="Google" id="ProtNLM"/>
    </source>
</evidence>
<dbReference type="InterPro" id="IPR039620">
    <property type="entry name" value="BKI1/MAKR1/3/4"/>
</dbReference>
<dbReference type="PANTHER" id="PTHR33312:SF5">
    <property type="entry name" value="MEMBRANE-ASSOCIATED KINASE REGULATOR 4-RELATED"/>
    <property type="match status" value="1"/>
</dbReference>
<dbReference type="EMBL" id="JAVIJP010000016">
    <property type="protein sequence ID" value="KAL3642524.1"/>
    <property type="molecule type" value="Genomic_DNA"/>
</dbReference>
<dbReference type="Proteomes" id="UP001632038">
    <property type="component" value="Unassembled WGS sequence"/>
</dbReference>
<keyword evidence="3" id="KW-1185">Reference proteome</keyword>
<evidence type="ECO:0000256" key="1">
    <source>
        <dbReference type="SAM" id="MobiDB-lite"/>
    </source>
</evidence>
<dbReference type="AlphaFoldDB" id="A0ABD3DKZ4"/>
<organism evidence="2 3">
    <name type="scientific">Castilleja foliolosa</name>
    <dbReference type="NCBI Taxonomy" id="1961234"/>
    <lineage>
        <taxon>Eukaryota</taxon>
        <taxon>Viridiplantae</taxon>
        <taxon>Streptophyta</taxon>
        <taxon>Embryophyta</taxon>
        <taxon>Tracheophyta</taxon>
        <taxon>Spermatophyta</taxon>
        <taxon>Magnoliopsida</taxon>
        <taxon>eudicotyledons</taxon>
        <taxon>Gunneridae</taxon>
        <taxon>Pentapetalae</taxon>
        <taxon>asterids</taxon>
        <taxon>lamiids</taxon>
        <taxon>Lamiales</taxon>
        <taxon>Orobanchaceae</taxon>
        <taxon>Pedicularideae</taxon>
        <taxon>Castillejinae</taxon>
        <taxon>Castilleja</taxon>
    </lineage>
</organism>
<reference evidence="3" key="1">
    <citation type="journal article" date="2024" name="IScience">
        <title>Strigolactones Initiate the Formation of Haustorium-like Structures in Castilleja.</title>
        <authorList>
            <person name="Buerger M."/>
            <person name="Peterson D."/>
            <person name="Chory J."/>
        </authorList>
    </citation>
    <scope>NUCLEOTIDE SEQUENCE [LARGE SCALE GENOMIC DNA]</scope>
</reference>
<feature type="compositionally biased region" description="Low complexity" evidence="1">
    <location>
        <begin position="259"/>
        <end position="270"/>
    </location>
</feature>
<protein>
    <recommendedName>
        <fullName evidence="4">Membrane-associated kinase regulator 4</fullName>
    </recommendedName>
</protein>
<gene>
    <name evidence="2" type="ORF">CASFOL_013339</name>
</gene>
<accession>A0ABD3DKZ4</accession>
<sequence length="312" mass="35044">MYTITNISPQHEHEQQEEGYINMELSSRNSSSSSSSPQTKDFEFQILSLTPNNIKEANYTPFPADDLFYKGKLLPLLLPSRRQMLRNLTVANFTKMPFHQHHNYHSMPSTHTLNTPSDSCNISPSESCRVSCELNPDDYFFEWSTELSGFVTTNNNNNKNNNNNHLIRKKVLSWPKKLKLGNKLKSSRAYLKSLFTSAKGNCSSGPNYEEIANGYKKNPTTIASIMKSVDYTDGIDYNAQRRSFSSAIKRRYPVKCLLSSSSSSSSNSSNGFHEPRRSISATENEGSIEAAIAHCKKSYGIAGQKRSGFCSI</sequence>
<comment type="caution">
    <text evidence="2">The sequence shown here is derived from an EMBL/GenBank/DDBJ whole genome shotgun (WGS) entry which is preliminary data.</text>
</comment>
<evidence type="ECO:0000313" key="3">
    <source>
        <dbReference type="Proteomes" id="UP001632038"/>
    </source>
</evidence>
<feature type="region of interest" description="Disordered" evidence="1">
    <location>
        <begin position="259"/>
        <end position="283"/>
    </location>
</feature>
<evidence type="ECO:0000313" key="2">
    <source>
        <dbReference type="EMBL" id="KAL3642524.1"/>
    </source>
</evidence>